<dbReference type="Pfam" id="PF17921">
    <property type="entry name" value="Integrase_H2C2"/>
    <property type="match status" value="1"/>
</dbReference>
<evidence type="ECO:0000313" key="3">
    <source>
        <dbReference type="Proteomes" id="UP000499080"/>
    </source>
</evidence>
<keyword evidence="3" id="KW-1185">Reference proteome</keyword>
<evidence type="ECO:0000259" key="1">
    <source>
        <dbReference type="Pfam" id="PF17921"/>
    </source>
</evidence>
<name>A0A4Y2DGH3_ARAVE</name>
<comment type="caution">
    <text evidence="2">The sequence shown here is derived from an EMBL/GenBank/DDBJ whole genome shotgun (WGS) entry which is preliminary data.</text>
</comment>
<dbReference type="AlphaFoldDB" id="A0A4Y2DGH3"/>
<feature type="domain" description="Integrase zinc-binding" evidence="1">
    <location>
        <begin position="283"/>
        <end position="332"/>
    </location>
</feature>
<dbReference type="EMBL" id="BGPR01000357">
    <property type="protein sequence ID" value="GBM15237.1"/>
    <property type="molecule type" value="Genomic_DNA"/>
</dbReference>
<dbReference type="Proteomes" id="UP000499080">
    <property type="component" value="Unassembled WGS sequence"/>
</dbReference>
<accession>A0A4Y2DGH3</accession>
<evidence type="ECO:0000313" key="2">
    <source>
        <dbReference type="EMBL" id="GBM15237.1"/>
    </source>
</evidence>
<dbReference type="OrthoDB" id="6428063at2759"/>
<reference evidence="2 3" key="1">
    <citation type="journal article" date="2019" name="Sci. Rep.">
        <title>Orb-weaving spider Araneus ventricosus genome elucidates the spidroin gene catalogue.</title>
        <authorList>
            <person name="Kono N."/>
            <person name="Nakamura H."/>
            <person name="Ohtoshi R."/>
            <person name="Moran D.A.P."/>
            <person name="Shinohara A."/>
            <person name="Yoshida Y."/>
            <person name="Fujiwara M."/>
            <person name="Mori M."/>
            <person name="Tomita M."/>
            <person name="Arakawa K."/>
        </authorList>
    </citation>
    <scope>NUCLEOTIDE SEQUENCE [LARGE SCALE GENOMIC DNA]</scope>
</reference>
<gene>
    <name evidence="2" type="ORF">AVEN_144031_1</name>
</gene>
<dbReference type="Gene3D" id="1.10.340.70">
    <property type="match status" value="1"/>
</dbReference>
<dbReference type="InterPro" id="IPR041588">
    <property type="entry name" value="Integrase_H2C2"/>
</dbReference>
<sequence>MELREPDRDFLRFLWWENEKIQEFRHNQVVFGVTCSPYLLGAVLGYHLSHVPKELKAMANKLQKALYVDNCVTSFSDDNELNEIIVQSIYVLAEANMNLRMWYSSQWSYIPGKLNPADLASRGCTPQQLLRSRWWEGPAFLKGSPEPWPNCEFNVDEESVNSELKKEKVLDLPVKTEVREWFEKFSNISKIIRVLCWVLRFVDNTRKKLKPSSEVLDNLEKKEAEKVLWRMVQRKSFSEKNHSIKKLLVIKDNEGIIRVKTKIIERDDILDFRFPILLPTKHHLTTCLIRQCHLTNCHAGVQIIAAKLRERYWIIAAKQNIRSVVKNCIVRKRFAAKSLTAPPIHLPLDQIRESAVFEITGIDLCGLLFINPKAKVGLFCSLALFIVQYIWIQ</sequence>
<proteinExistence type="predicted"/>
<organism evidence="2 3">
    <name type="scientific">Araneus ventricosus</name>
    <name type="common">Orbweaver spider</name>
    <name type="synonym">Epeira ventricosa</name>
    <dbReference type="NCBI Taxonomy" id="182803"/>
    <lineage>
        <taxon>Eukaryota</taxon>
        <taxon>Metazoa</taxon>
        <taxon>Ecdysozoa</taxon>
        <taxon>Arthropoda</taxon>
        <taxon>Chelicerata</taxon>
        <taxon>Arachnida</taxon>
        <taxon>Araneae</taxon>
        <taxon>Araneomorphae</taxon>
        <taxon>Entelegynae</taxon>
        <taxon>Araneoidea</taxon>
        <taxon>Araneidae</taxon>
        <taxon>Araneus</taxon>
    </lineage>
</organism>
<dbReference type="PANTHER" id="PTHR47331">
    <property type="entry name" value="PHD-TYPE DOMAIN-CONTAINING PROTEIN"/>
    <property type="match status" value="1"/>
</dbReference>
<protein>
    <recommendedName>
        <fullName evidence="1">Integrase zinc-binding domain-containing protein</fullName>
    </recommendedName>
</protein>